<dbReference type="Proteomes" id="UP000308600">
    <property type="component" value="Unassembled WGS sequence"/>
</dbReference>
<accession>A0ACD3ASF5</accession>
<evidence type="ECO:0000313" key="2">
    <source>
        <dbReference type="Proteomes" id="UP000308600"/>
    </source>
</evidence>
<reference evidence="1 2" key="1">
    <citation type="journal article" date="2019" name="Nat. Ecol. Evol.">
        <title>Megaphylogeny resolves global patterns of mushroom evolution.</title>
        <authorList>
            <person name="Varga T."/>
            <person name="Krizsan K."/>
            <person name="Foldi C."/>
            <person name="Dima B."/>
            <person name="Sanchez-Garcia M."/>
            <person name="Sanchez-Ramirez S."/>
            <person name="Szollosi G.J."/>
            <person name="Szarkandi J.G."/>
            <person name="Papp V."/>
            <person name="Albert L."/>
            <person name="Andreopoulos W."/>
            <person name="Angelini C."/>
            <person name="Antonin V."/>
            <person name="Barry K.W."/>
            <person name="Bougher N.L."/>
            <person name="Buchanan P."/>
            <person name="Buyck B."/>
            <person name="Bense V."/>
            <person name="Catcheside P."/>
            <person name="Chovatia M."/>
            <person name="Cooper J."/>
            <person name="Damon W."/>
            <person name="Desjardin D."/>
            <person name="Finy P."/>
            <person name="Geml J."/>
            <person name="Haridas S."/>
            <person name="Hughes K."/>
            <person name="Justo A."/>
            <person name="Karasinski D."/>
            <person name="Kautmanova I."/>
            <person name="Kiss B."/>
            <person name="Kocsube S."/>
            <person name="Kotiranta H."/>
            <person name="LaButti K.M."/>
            <person name="Lechner B.E."/>
            <person name="Liimatainen K."/>
            <person name="Lipzen A."/>
            <person name="Lukacs Z."/>
            <person name="Mihaltcheva S."/>
            <person name="Morgado L.N."/>
            <person name="Niskanen T."/>
            <person name="Noordeloos M.E."/>
            <person name="Ohm R.A."/>
            <person name="Ortiz-Santana B."/>
            <person name="Ovrebo C."/>
            <person name="Racz N."/>
            <person name="Riley R."/>
            <person name="Savchenko A."/>
            <person name="Shiryaev A."/>
            <person name="Soop K."/>
            <person name="Spirin V."/>
            <person name="Szebenyi C."/>
            <person name="Tomsovsky M."/>
            <person name="Tulloss R.E."/>
            <person name="Uehling J."/>
            <person name="Grigoriev I.V."/>
            <person name="Vagvolgyi C."/>
            <person name="Papp T."/>
            <person name="Martin F.M."/>
            <person name="Miettinen O."/>
            <person name="Hibbett D.S."/>
            <person name="Nagy L.G."/>
        </authorList>
    </citation>
    <scope>NUCLEOTIDE SEQUENCE [LARGE SCALE GENOMIC DNA]</scope>
    <source>
        <strain evidence="1 2">NL-1719</strain>
    </source>
</reference>
<keyword evidence="2" id="KW-1185">Reference proteome</keyword>
<organism evidence="1 2">
    <name type="scientific">Pluteus cervinus</name>
    <dbReference type="NCBI Taxonomy" id="181527"/>
    <lineage>
        <taxon>Eukaryota</taxon>
        <taxon>Fungi</taxon>
        <taxon>Dikarya</taxon>
        <taxon>Basidiomycota</taxon>
        <taxon>Agaricomycotina</taxon>
        <taxon>Agaricomycetes</taxon>
        <taxon>Agaricomycetidae</taxon>
        <taxon>Agaricales</taxon>
        <taxon>Pluteineae</taxon>
        <taxon>Pluteaceae</taxon>
        <taxon>Pluteus</taxon>
    </lineage>
</organism>
<protein>
    <submittedName>
        <fullName evidence="1">Uncharacterized protein</fullName>
    </submittedName>
</protein>
<gene>
    <name evidence="1" type="ORF">BDN72DRAFT_686882</name>
</gene>
<name>A0ACD3ASF5_9AGAR</name>
<proteinExistence type="predicted"/>
<evidence type="ECO:0000313" key="1">
    <source>
        <dbReference type="EMBL" id="TFK68249.1"/>
    </source>
</evidence>
<dbReference type="EMBL" id="ML208356">
    <property type="protein sequence ID" value="TFK68249.1"/>
    <property type="molecule type" value="Genomic_DNA"/>
</dbReference>
<sequence length="900" mass="98602">MTPTPSRNGKRRASLDATPTPSSDKKRARLDVVDVDTYEVIDISDDETSVFPGTGPVAGSSTSTLTQRTKNTSRKKAQNIPSTSNENAPSGFTAGVGGPSRIYVLDDDDDIEFIGEVTANTGVNLTPQGSTSTSKAAARSARRPGNKDVKPMDLDVEVIEIDDDDISTNPLASPLPPVPTSNAFFASSSSSSGPSSSNATVSRFTILPEKEDLLSPDERLKEHRSLFTSSKPCSKCSNLIEPPRSVLSTQVIFKRGSEVIPPSLGVLLHAFCASCKIAHCRGCFTPVSCSKTCKGPSKASSCAAYDCCAEGRAIALFEVLGSFDRHYLGAQAQSESRAAHNLAERQKNGASRNAVGPGGTGYGGANTRGRGRGAWGAKHSSRPIGTTTRRGADAATHKEDELYMQTMKALAALLPSPYEDDAKAFDFLPHPSIGLLITMSQIPTMLGGLLRNDSVTDWTAREELYQTMLTLLRRLSDSELTIPILTQRRWEMKRSIGLDAWMWGEEEIQWQNNDKKEIEKSPSLHSYFEKLTRQGQAFLAGASSLLDEKEDDESVLKGMSLCGDIVAAKDSIERAVAVIQTQSQPDAISASDSKGKGKGRAIQPSVDTNKLYIETCERLAFQYTIFASGGDGHVPSYHFHNLPQSLARQPKDRIHLIKELAVMATSLPPGIWVRVDEVRNDYIKAMIAGPENTPYAGGLFEFDVAMPPEYPRVPPQVHLRTTGGGTVRFNPNLYNEGKVCLSLLGTWAGSKEEQWIPYKSTFLQVLVSIQSMILVEYPYFNEPGMGQVNPKNPASVQYNNDRALNTVKWAIVDWMREDHQTGIWADVIKTHFTIREELIQKQIDKWASSDARFRSYTTTQAYVPVMSVRKMGQPKLPTGKGMDLIAEYRKGMQKIRSWAV</sequence>